<dbReference type="EMBL" id="NOZR01000014">
    <property type="protein sequence ID" value="OYN77962.1"/>
    <property type="molecule type" value="Genomic_DNA"/>
</dbReference>
<feature type="compositionally biased region" description="Low complexity" evidence="1">
    <location>
        <begin position="1"/>
        <end position="21"/>
    </location>
</feature>
<reference evidence="3 4" key="1">
    <citation type="submission" date="2017-07" db="EMBL/GenBank/DDBJ databases">
        <title>The new phylogeny of genus Mycobacterium.</title>
        <authorList>
            <person name="Tortoli E."/>
            <person name="Trovato A."/>
            <person name="Cirillo D.M."/>
        </authorList>
    </citation>
    <scope>NUCLEOTIDE SEQUENCE [LARGE SCALE GENOMIC DNA]</scope>
    <source>
        <strain evidence="3 4">ATCC 33027</strain>
    </source>
</reference>
<evidence type="ECO:0000259" key="2">
    <source>
        <dbReference type="Pfam" id="PF14016"/>
    </source>
</evidence>
<dbReference type="OrthoDB" id="3480105at2"/>
<protein>
    <recommendedName>
        <fullName evidence="2">DUF4232 domain-containing protein</fullName>
    </recommendedName>
</protein>
<dbReference type="Pfam" id="PF14016">
    <property type="entry name" value="DUF4232"/>
    <property type="match status" value="1"/>
</dbReference>
<proteinExistence type="predicted"/>
<feature type="region of interest" description="Disordered" evidence="1">
    <location>
        <begin position="57"/>
        <end position="82"/>
    </location>
</feature>
<evidence type="ECO:0000313" key="4">
    <source>
        <dbReference type="Proteomes" id="UP000216063"/>
    </source>
</evidence>
<name>A0A255DLV2_9MYCO</name>
<accession>A0A255DLV2</accession>
<dbReference type="AlphaFoldDB" id="A0A255DLV2"/>
<gene>
    <name evidence="3" type="ORF">CG716_17040</name>
</gene>
<evidence type="ECO:0000313" key="3">
    <source>
        <dbReference type="EMBL" id="OYN77962.1"/>
    </source>
</evidence>
<sequence length="299" mass="31273">MTVTTATVSTTKARTRATSSPRTRRIRAPPEAVEAQRPVAGRFKRLPLLLPLRAIGHRPDGKCHSTRQRQDEDARPKAQSDRTIEPCQARCGGLAPSRVIGRTCGLSVLGALNGRRKPPLSARIGGYSRPVNPRLPAWAASVVTAAALIVSAAPTAAAEPACAPDSLSLSTSSPGSPGDGTQIHFDVIFTNTSAQTCSLQGYPGVNLIGPDDPTWGPDYQLPQQAGDPQPVTLAPGAAATSRLTFLPNPNGWVPQTIAVTLPNNPGLIQIPWIPGGIPVARQDAASHPGTYIGPLQSAE</sequence>
<evidence type="ECO:0000256" key="1">
    <source>
        <dbReference type="SAM" id="MobiDB-lite"/>
    </source>
</evidence>
<comment type="caution">
    <text evidence="3">The sequence shown here is derived from an EMBL/GenBank/DDBJ whole genome shotgun (WGS) entry which is preliminary data.</text>
</comment>
<dbReference type="Proteomes" id="UP000216063">
    <property type="component" value="Unassembled WGS sequence"/>
</dbReference>
<dbReference type="InterPro" id="IPR025326">
    <property type="entry name" value="DUF4232"/>
</dbReference>
<organism evidence="3 4">
    <name type="scientific">Mycolicibacterium sphagni</name>
    <dbReference type="NCBI Taxonomy" id="1786"/>
    <lineage>
        <taxon>Bacteria</taxon>
        <taxon>Bacillati</taxon>
        <taxon>Actinomycetota</taxon>
        <taxon>Actinomycetes</taxon>
        <taxon>Mycobacteriales</taxon>
        <taxon>Mycobacteriaceae</taxon>
        <taxon>Mycolicibacterium</taxon>
    </lineage>
</organism>
<feature type="region of interest" description="Disordered" evidence="1">
    <location>
        <begin position="1"/>
        <end position="30"/>
    </location>
</feature>
<keyword evidence="4" id="KW-1185">Reference proteome</keyword>
<feature type="domain" description="DUF4232" evidence="2">
    <location>
        <begin position="162"/>
        <end position="262"/>
    </location>
</feature>